<name>A0ABT9T8M9_9GAMM</name>
<proteinExistence type="predicted"/>
<reference evidence="1 2" key="1">
    <citation type="submission" date="2023-07" db="EMBL/GenBank/DDBJ databases">
        <title>Sorghum-associated microbial communities from plants grown in Nebraska, USA.</title>
        <authorList>
            <person name="Schachtman D."/>
        </authorList>
    </citation>
    <scope>NUCLEOTIDE SEQUENCE [LARGE SCALE GENOMIC DNA]</scope>
    <source>
        <strain evidence="1 2">CC49</strain>
    </source>
</reference>
<keyword evidence="2" id="KW-1185">Reference proteome</keyword>
<comment type="caution">
    <text evidence="1">The sequence shown here is derived from an EMBL/GenBank/DDBJ whole genome shotgun (WGS) entry which is preliminary data.</text>
</comment>
<dbReference type="Proteomes" id="UP001244623">
    <property type="component" value="Unassembled WGS sequence"/>
</dbReference>
<dbReference type="RefSeq" id="WP_187500470.1">
    <property type="nucleotide sequence ID" value="NZ_JAUSSJ010000002.1"/>
</dbReference>
<gene>
    <name evidence="1" type="ORF">J2X94_001984</name>
</gene>
<protein>
    <submittedName>
        <fullName evidence="1">Uncharacterized protein</fullName>
    </submittedName>
</protein>
<dbReference type="EMBL" id="JAUSSJ010000002">
    <property type="protein sequence ID" value="MDQ0019830.1"/>
    <property type="molecule type" value="Genomic_DNA"/>
</dbReference>
<accession>A0ABT9T8M9</accession>
<evidence type="ECO:0000313" key="1">
    <source>
        <dbReference type="EMBL" id="MDQ0019830.1"/>
    </source>
</evidence>
<sequence>MLVFTDLSRTPELAEVAERLGIIDGQPFLIGEDGVFDREVNAFLRSLVDPSSPGRNTWRTYAYQAFSQDELDVIAERYIHCSANWNAIVVNTDGFIHGGASPSELIGFINRPDEQWKRSVYSMDGKKV</sequence>
<organism evidence="1 2">
    <name type="scientific">[Curtobacterium] plantarum</name>
    <dbReference type="NCBI Taxonomy" id="221276"/>
    <lineage>
        <taxon>Bacteria</taxon>
        <taxon>Pseudomonadati</taxon>
        <taxon>Pseudomonadota</taxon>
        <taxon>Gammaproteobacteria</taxon>
        <taxon>Enterobacterales</taxon>
        <taxon>Erwiniaceae</taxon>
        <taxon>Pantoea</taxon>
    </lineage>
</organism>
<evidence type="ECO:0000313" key="2">
    <source>
        <dbReference type="Proteomes" id="UP001244623"/>
    </source>
</evidence>